<accession>A0A4Y2N2S6</accession>
<evidence type="ECO:0000313" key="3">
    <source>
        <dbReference type="Proteomes" id="UP000499080"/>
    </source>
</evidence>
<comment type="caution">
    <text evidence="2">The sequence shown here is derived from an EMBL/GenBank/DDBJ whole genome shotgun (WGS) entry which is preliminary data.</text>
</comment>
<dbReference type="Gene3D" id="3.30.420.10">
    <property type="entry name" value="Ribonuclease H-like superfamily/Ribonuclease H"/>
    <property type="match status" value="1"/>
</dbReference>
<organism evidence="2 3">
    <name type="scientific">Araneus ventricosus</name>
    <name type="common">Orbweaver spider</name>
    <name type="synonym">Epeira ventricosa</name>
    <dbReference type="NCBI Taxonomy" id="182803"/>
    <lineage>
        <taxon>Eukaryota</taxon>
        <taxon>Metazoa</taxon>
        <taxon>Ecdysozoa</taxon>
        <taxon>Arthropoda</taxon>
        <taxon>Chelicerata</taxon>
        <taxon>Arachnida</taxon>
        <taxon>Araneae</taxon>
        <taxon>Araneomorphae</taxon>
        <taxon>Entelegynae</taxon>
        <taxon>Araneoidea</taxon>
        <taxon>Araneidae</taxon>
        <taxon>Araneus</taxon>
    </lineage>
</organism>
<dbReference type="PROSITE" id="PS50879">
    <property type="entry name" value="RNASE_H_1"/>
    <property type="match status" value="1"/>
</dbReference>
<dbReference type="Proteomes" id="UP000499080">
    <property type="component" value="Unassembled WGS sequence"/>
</dbReference>
<sequence>MEEMKGLMIFTGGSKMDGRVGCAFVVFYNKTELDNRRFRLNDSSTVFMAEVIAIQQAVQYVKANDLGQVNIISDSRSALMALSVVEEARNIINNIKEDIKEYKGKITLTWIRAHMLNFGNERANQLAKEATLISDEAISFVPSRNQIRNEGNKIIKNLWQNRWNDSKNARWTKNLIDKVNVDRLYGDFYINQIFTVHGVFREHQARFFKKTSLCSCGQETGSVLHVIKECEIWTSYRKNWPSGWQLMSLKDLINNAIIRISLRGLLHELLIKEIDLLSSFSETDVSRH</sequence>
<dbReference type="AlphaFoldDB" id="A0A4Y2N2S6"/>
<dbReference type="InterPro" id="IPR012337">
    <property type="entry name" value="RNaseH-like_sf"/>
</dbReference>
<feature type="domain" description="RNase H type-1" evidence="1">
    <location>
        <begin position="3"/>
        <end position="132"/>
    </location>
</feature>
<dbReference type="CDD" id="cd09276">
    <property type="entry name" value="Rnase_HI_RT_non_LTR"/>
    <property type="match status" value="1"/>
</dbReference>
<protein>
    <recommendedName>
        <fullName evidence="1">RNase H type-1 domain-containing protein</fullName>
    </recommendedName>
</protein>
<dbReference type="OrthoDB" id="6514649at2759"/>
<proteinExistence type="predicted"/>
<evidence type="ECO:0000259" key="1">
    <source>
        <dbReference type="PROSITE" id="PS50879"/>
    </source>
</evidence>
<dbReference type="InterPro" id="IPR036397">
    <property type="entry name" value="RNaseH_sf"/>
</dbReference>
<dbReference type="Pfam" id="PF00075">
    <property type="entry name" value="RNase_H"/>
    <property type="match status" value="1"/>
</dbReference>
<dbReference type="EMBL" id="BGPR01008347">
    <property type="protein sequence ID" value="GBN33192.1"/>
    <property type="molecule type" value="Genomic_DNA"/>
</dbReference>
<evidence type="ECO:0000313" key="2">
    <source>
        <dbReference type="EMBL" id="GBN33192.1"/>
    </source>
</evidence>
<dbReference type="SUPFAM" id="SSF53098">
    <property type="entry name" value="Ribonuclease H-like"/>
    <property type="match status" value="1"/>
</dbReference>
<name>A0A4Y2N2S6_ARAVE</name>
<gene>
    <name evidence="2" type="ORF">AVEN_28471_1</name>
</gene>
<dbReference type="GO" id="GO:0003676">
    <property type="term" value="F:nucleic acid binding"/>
    <property type="evidence" value="ECO:0007669"/>
    <property type="project" value="InterPro"/>
</dbReference>
<dbReference type="InterPro" id="IPR002156">
    <property type="entry name" value="RNaseH_domain"/>
</dbReference>
<reference evidence="2 3" key="1">
    <citation type="journal article" date="2019" name="Sci. Rep.">
        <title>Orb-weaving spider Araneus ventricosus genome elucidates the spidroin gene catalogue.</title>
        <authorList>
            <person name="Kono N."/>
            <person name="Nakamura H."/>
            <person name="Ohtoshi R."/>
            <person name="Moran D.A.P."/>
            <person name="Shinohara A."/>
            <person name="Yoshida Y."/>
            <person name="Fujiwara M."/>
            <person name="Mori M."/>
            <person name="Tomita M."/>
            <person name="Arakawa K."/>
        </authorList>
    </citation>
    <scope>NUCLEOTIDE SEQUENCE [LARGE SCALE GENOMIC DNA]</scope>
</reference>
<keyword evidence="3" id="KW-1185">Reference proteome</keyword>
<dbReference type="GO" id="GO:0004523">
    <property type="term" value="F:RNA-DNA hybrid ribonuclease activity"/>
    <property type="evidence" value="ECO:0007669"/>
    <property type="project" value="InterPro"/>
</dbReference>